<keyword evidence="3 6" id="KW-1133">Transmembrane helix</keyword>
<protein>
    <submittedName>
        <fullName evidence="8">Uncharacterized protein</fullName>
    </submittedName>
</protein>
<dbReference type="InterPro" id="IPR029723">
    <property type="entry name" value="GPR137"/>
</dbReference>
<evidence type="ECO:0000256" key="2">
    <source>
        <dbReference type="ARBA" id="ARBA00022692"/>
    </source>
</evidence>
<keyword evidence="7" id="KW-0732">Signal</keyword>
<feature type="signal peptide" evidence="7">
    <location>
        <begin position="1"/>
        <end position="22"/>
    </location>
</feature>
<dbReference type="GO" id="GO:0005765">
    <property type="term" value="C:lysosomal membrane"/>
    <property type="evidence" value="ECO:0007669"/>
    <property type="project" value="UniProtKB-SubCell"/>
</dbReference>
<evidence type="ECO:0000313" key="8">
    <source>
        <dbReference type="EMBL" id="KAL0169118.1"/>
    </source>
</evidence>
<dbReference type="AlphaFoldDB" id="A0ABD0P4U7"/>
<organism evidence="8 9">
    <name type="scientific">Cirrhinus mrigala</name>
    <name type="common">Mrigala</name>
    <dbReference type="NCBI Taxonomy" id="683832"/>
    <lineage>
        <taxon>Eukaryota</taxon>
        <taxon>Metazoa</taxon>
        <taxon>Chordata</taxon>
        <taxon>Craniata</taxon>
        <taxon>Vertebrata</taxon>
        <taxon>Euteleostomi</taxon>
        <taxon>Actinopterygii</taxon>
        <taxon>Neopterygii</taxon>
        <taxon>Teleostei</taxon>
        <taxon>Ostariophysi</taxon>
        <taxon>Cypriniformes</taxon>
        <taxon>Cyprinidae</taxon>
        <taxon>Labeoninae</taxon>
        <taxon>Labeonini</taxon>
        <taxon>Cirrhinus</taxon>
    </lineage>
</organism>
<accession>A0ABD0P4U7</accession>
<evidence type="ECO:0000256" key="6">
    <source>
        <dbReference type="SAM" id="Phobius"/>
    </source>
</evidence>
<feature type="chain" id="PRO_5044880590" evidence="7">
    <location>
        <begin position="23"/>
        <end position="76"/>
    </location>
</feature>
<dbReference type="Proteomes" id="UP001529510">
    <property type="component" value="Unassembled WGS sequence"/>
</dbReference>
<gene>
    <name evidence="8" type="ORF">M9458_033714</name>
</gene>
<name>A0ABD0P4U7_CIRMR</name>
<evidence type="ECO:0000256" key="5">
    <source>
        <dbReference type="ARBA" id="ARBA00023228"/>
    </source>
</evidence>
<evidence type="ECO:0000256" key="7">
    <source>
        <dbReference type="SAM" id="SignalP"/>
    </source>
</evidence>
<dbReference type="EMBL" id="JAMKFB020000017">
    <property type="protein sequence ID" value="KAL0169118.1"/>
    <property type="molecule type" value="Genomic_DNA"/>
</dbReference>
<feature type="non-terminal residue" evidence="8">
    <location>
        <position position="1"/>
    </location>
</feature>
<keyword evidence="4 6" id="KW-0472">Membrane</keyword>
<proteinExistence type="predicted"/>
<evidence type="ECO:0000256" key="1">
    <source>
        <dbReference type="ARBA" id="ARBA00004155"/>
    </source>
</evidence>
<feature type="transmembrane region" description="Helical" evidence="6">
    <location>
        <begin position="38"/>
        <end position="61"/>
    </location>
</feature>
<sequence length="76" mass="8193">VPLRLGFLLASVFFLVVNVTCAMLVQGDADESQVKDAVLARVLVNDSLFVLCAISLAICIFKIAKMSSANVYLESK</sequence>
<comment type="caution">
    <text evidence="8">The sequence shown here is derived from an EMBL/GenBank/DDBJ whole genome shotgun (WGS) entry which is preliminary data.</text>
</comment>
<keyword evidence="5" id="KW-0458">Lysosome</keyword>
<comment type="subcellular location">
    <subcellularLocation>
        <location evidence="1">Lysosome membrane</location>
        <topology evidence="1">Multi-pass membrane protein</topology>
    </subcellularLocation>
</comment>
<dbReference type="PANTHER" id="PTHR15146">
    <property type="entry name" value="INTEGRAL MEMBRANE PROTEIN GPR137"/>
    <property type="match status" value="1"/>
</dbReference>
<keyword evidence="9" id="KW-1185">Reference proteome</keyword>
<keyword evidence="2 6" id="KW-0812">Transmembrane</keyword>
<dbReference type="PANTHER" id="PTHR15146:SF1">
    <property type="entry name" value="INTEGRAL MEMBRANE PROTEIN GPR137C"/>
    <property type="match status" value="1"/>
</dbReference>
<evidence type="ECO:0000256" key="4">
    <source>
        <dbReference type="ARBA" id="ARBA00023136"/>
    </source>
</evidence>
<evidence type="ECO:0000256" key="3">
    <source>
        <dbReference type="ARBA" id="ARBA00022989"/>
    </source>
</evidence>
<reference evidence="8 9" key="1">
    <citation type="submission" date="2024-05" db="EMBL/GenBank/DDBJ databases">
        <title>Genome sequencing and assembly of Indian major carp, Cirrhinus mrigala (Hamilton, 1822).</title>
        <authorList>
            <person name="Mohindra V."/>
            <person name="Chowdhury L.M."/>
            <person name="Lal K."/>
            <person name="Jena J.K."/>
        </authorList>
    </citation>
    <scope>NUCLEOTIDE SEQUENCE [LARGE SCALE GENOMIC DNA]</scope>
    <source>
        <strain evidence="8">CM1030</strain>
        <tissue evidence="8">Blood</tissue>
    </source>
</reference>
<feature type="non-terminal residue" evidence="8">
    <location>
        <position position="76"/>
    </location>
</feature>
<evidence type="ECO:0000313" key="9">
    <source>
        <dbReference type="Proteomes" id="UP001529510"/>
    </source>
</evidence>